<comment type="caution">
    <text evidence="5">The sequence shown here is derived from an EMBL/GenBank/DDBJ whole genome shotgun (WGS) entry which is preliminary data.</text>
</comment>
<dbReference type="PRINTS" id="PR00991">
    <property type="entry name" value="6PFRUCTKNASE"/>
</dbReference>
<dbReference type="PANTHER" id="PTHR10606:SF44">
    <property type="entry name" value="6-PHOSPHOFRUCTO 2-KINASE_FRUCTOSE 2,6-BISPHOSPHATASE LONG FORM"/>
    <property type="match status" value="1"/>
</dbReference>
<dbReference type="FunFam" id="3.40.50.300:FF:000644">
    <property type="entry name" value="GpmB, Fructose-2,6-bisphosphatase"/>
    <property type="match status" value="1"/>
</dbReference>
<feature type="region of interest" description="Disordered" evidence="3">
    <location>
        <begin position="1"/>
        <end position="62"/>
    </location>
</feature>
<feature type="compositionally biased region" description="Polar residues" evidence="3">
    <location>
        <begin position="48"/>
        <end position="61"/>
    </location>
</feature>
<feature type="compositionally biased region" description="Acidic residues" evidence="3">
    <location>
        <begin position="35"/>
        <end position="44"/>
    </location>
</feature>
<sequence>MSESISQARTDSNQLNLDDMENLPDATAKQYGAIEQEEVEDDPFPDLNPQNNTRKPQQSLNGDIHAWRKSHSIKNKRTPGVFRQLSQACRDRLVRTPTVIMMVGLPARGKTFIARKLARYLHWIGIQTKVFNVGDYRRDAVKGYAGKEFFDPDNTEAVAIRNLCAQNALEDMCNYLQNEGEVAIFDATNTTRERRRTVYNHCVEACYFRVFFVESICDSQEVIQANIREVKLKSPDYKGVLDTVAVEDFLSRIELYAKQYKPIDGKNDNTDHLSEFWYSYR</sequence>
<dbReference type="InterPro" id="IPR003094">
    <property type="entry name" value="6Pfruct_kin"/>
</dbReference>
<dbReference type="InterPro" id="IPR027417">
    <property type="entry name" value="P-loop_NTPase"/>
</dbReference>
<dbReference type="AlphaFoldDB" id="A0A818IEE7"/>
<dbReference type="GO" id="GO:0005524">
    <property type="term" value="F:ATP binding"/>
    <property type="evidence" value="ECO:0007669"/>
    <property type="project" value="UniProtKB-KW"/>
</dbReference>
<protein>
    <recommendedName>
        <fullName evidence="4">6-phosphofructo-2-kinase domain-containing protein</fullName>
    </recommendedName>
</protein>
<evidence type="ECO:0000256" key="2">
    <source>
        <dbReference type="ARBA" id="ARBA00022840"/>
    </source>
</evidence>
<dbReference type="GO" id="GO:0004331">
    <property type="term" value="F:fructose-2,6-bisphosphate 2-phosphatase activity"/>
    <property type="evidence" value="ECO:0007669"/>
    <property type="project" value="TreeGrafter"/>
</dbReference>
<feature type="non-terminal residue" evidence="5">
    <location>
        <position position="281"/>
    </location>
</feature>
<feature type="domain" description="6-phosphofructo-2-kinase" evidence="4">
    <location>
        <begin position="94"/>
        <end position="269"/>
    </location>
</feature>
<evidence type="ECO:0000313" key="6">
    <source>
        <dbReference type="Proteomes" id="UP000663865"/>
    </source>
</evidence>
<dbReference type="GO" id="GO:0006003">
    <property type="term" value="P:fructose 2,6-bisphosphate metabolic process"/>
    <property type="evidence" value="ECO:0007669"/>
    <property type="project" value="InterPro"/>
</dbReference>
<name>A0A818IEE7_9BILA</name>
<evidence type="ECO:0000259" key="4">
    <source>
        <dbReference type="Pfam" id="PF01591"/>
    </source>
</evidence>
<dbReference type="EMBL" id="CAJNYV010002968">
    <property type="protein sequence ID" value="CAF3518628.1"/>
    <property type="molecule type" value="Genomic_DNA"/>
</dbReference>
<feature type="compositionally biased region" description="Polar residues" evidence="3">
    <location>
        <begin position="1"/>
        <end position="16"/>
    </location>
</feature>
<dbReference type="Pfam" id="PF01591">
    <property type="entry name" value="6PF2K"/>
    <property type="match status" value="1"/>
</dbReference>
<dbReference type="GO" id="GO:0003873">
    <property type="term" value="F:6-phosphofructo-2-kinase activity"/>
    <property type="evidence" value="ECO:0007669"/>
    <property type="project" value="InterPro"/>
</dbReference>
<reference evidence="5" key="1">
    <citation type="submission" date="2021-02" db="EMBL/GenBank/DDBJ databases">
        <authorList>
            <person name="Nowell W R."/>
        </authorList>
    </citation>
    <scope>NUCLEOTIDE SEQUENCE</scope>
</reference>
<dbReference type="SUPFAM" id="SSF52540">
    <property type="entry name" value="P-loop containing nucleoside triphosphate hydrolases"/>
    <property type="match status" value="1"/>
</dbReference>
<dbReference type="PANTHER" id="PTHR10606">
    <property type="entry name" value="6-PHOSPHOFRUCTO-2-KINASE/FRUCTOSE-2,6-BISPHOSPHATASE"/>
    <property type="match status" value="1"/>
</dbReference>
<keyword evidence="2" id="KW-0067">ATP-binding</keyword>
<dbReference type="InterPro" id="IPR013079">
    <property type="entry name" value="6Phosfructo_kin"/>
</dbReference>
<dbReference type="Proteomes" id="UP000663865">
    <property type="component" value="Unassembled WGS sequence"/>
</dbReference>
<proteinExistence type="predicted"/>
<evidence type="ECO:0000256" key="1">
    <source>
        <dbReference type="ARBA" id="ARBA00022741"/>
    </source>
</evidence>
<keyword evidence="1" id="KW-0547">Nucleotide-binding</keyword>
<gene>
    <name evidence="5" type="ORF">KIK155_LOCUS16785</name>
</gene>
<dbReference type="GO" id="GO:0005829">
    <property type="term" value="C:cytosol"/>
    <property type="evidence" value="ECO:0007669"/>
    <property type="project" value="TreeGrafter"/>
</dbReference>
<evidence type="ECO:0000313" key="5">
    <source>
        <dbReference type="EMBL" id="CAF3518628.1"/>
    </source>
</evidence>
<accession>A0A818IEE7</accession>
<organism evidence="5 6">
    <name type="scientific">Rotaria socialis</name>
    <dbReference type="NCBI Taxonomy" id="392032"/>
    <lineage>
        <taxon>Eukaryota</taxon>
        <taxon>Metazoa</taxon>
        <taxon>Spiralia</taxon>
        <taxon>Gnathifera</taxon>
        <taxon>Rotifera</taxon>
        <taxon>Eurotatoria</taxon>
        <taxon>Bdelloidea</taxon>
        <taxon>Philodinida</taxon>
        <taxon>Philodinidae</taxon>
        <taxon>Rotaria</taxon>
    </lineage>
</organism>
<dbReference type="Gene3D" id="3.40.50.300">
    <property type="entry name" value="P-loop containing nucleotide triphosphate hydrolases"/>
    <property type="match status" value="1"/>
</dbReference>
<dbReference type="PIRSF" id="PIRSF000709">
    <property type="entry name" value="6PFK_2-Ptase"/>
    <property type="match status" value="1"/>
</dbReference>
<evidence type="ECO:0000256" key="3">
    <source>
        <dbReference type="SAM" id="MobiDB-lite"/>
    </source>
</evidence>
<dbReference type="GO" id="GO:0006000">
    <property type="term" value="P:fructose metabolic process"/>
    <property type="evidence" value="ECO:0007669"/>
    <property type="project" value="InterPro"/>
</dbReference>